<proteinExistence type="predicted"/>
<dbReference type="PANTHER" id="PTHR30055:SF238">
    <property type="entry name" value="MYCOFACTOCIN BIOSYNTHESIS TRANSCRIPTIONAL REGULATOR MFTR-RELATED"/>
    <property type="match status" value="1"/>
</dbReference>
<dbReference type="Gene3D" id="1.10.357.10">
    <property type="entry name" value="Tetracycline Repressor, domain 2"/>
    <property type="match status" value="1"/>
</dbReference>
<dbReference type="InterPro" id="IPR050109">
    <property type="entry name" value="HTH-type_TetR-like_transc_reg"/>
</dbReference>
<organism evidence="6 7">
    <name type="scientific">Nocardia rhamnosiphila</name>
    <dbReference type="NCBI Taxonomy" id="426716"/>
    <lineage>
        <taxon>Bacteria</taxon>
        <taxon>Bacillati</taxon>
        <taxon>Actinomycetota</taxon>
        <taxon>Actinomycetes</taxon>
        <taxon>Mycobacteriales</taxon>
        <taxon>Nocardiaceae</taxon>
        <taxon>Nocardia</taxon>
    </lineage>
</organism>
<evidence type="ECO:0000313" key="6">
    <source>
        <dbReference type="EMBL" id="MEU1955285.1"/>
    </source>
</evidence>
<evidence type="ECO:0000259" key="5">
    <source>
        <dbReference type="PROSITE" id="PS50977"/>
    </source>
</evidence>
<keyword evidence="3" id="KW-0804">Transcription</keyword>
<dbReference type="PANTHER" id="PTHR30055">
    <property type="entry name" value="HTH-TYPE TRANSCRIPTIONAL REGULATOR RUTR"/>
    <property type="match status" value="1"/>
</dbReference>
<dbReference type="SUPFAM" id="SSF46689">
    <property type="entry name" value="Homeodomain-like"/>
    <property type="match status" value="1"/>
</dbReference>
<sequence length="198" mass="20611">MPTGVALRDAREQLFAAARRVLLAGGPHGLTSRAVTTEAGVAKGVIHRHFTDFDAFLAEFVLDRIAALDRQAATLRDTAGRGPVAANLTTALTELFDPVAVAIVALIVSRDDLRVRLRAAGAAPIPVLGEGTAMIADYLTTERDLGRISADADVTTLAPTLTGAAHLLFADREHAPTAAAVHRSVAAVLTGVLPQPDA</sequence>
<name>A0ABV2WWN3_9NOCA</name>
<dbReference type="RefSeq" id="WP_356958609.1">
    <property type="nucleotide sequence ID" value="NZ_JBEXYG010000017.1"/>
</dbReference>
<dbReference type="PROSITE" id="PS50977">
    <property type="entry name" value="HTH_TETR_2"/>
    <property type="match status" value="1"/>
</dbReference>
<keyword evidence="1" id="KW-0805">Transcription regulation</keyword>
<dbReference type="InterPro" id="IPR009057">
    <property type="entry name" value="Homeodomain-like_sf"/>
</dbReference>
<dbReference type="EMBL" id="JBEYBF010000022">
    <property type="protein sequence ID" value="MEU1955285.1"/>
    <property type="molecule type" value="Genomic_DNA"/>
</dbReference>
<evidence type="ECO:0000313" key="7">
    <source>
        <dbReference type="Proteomes" id="UP001550628"/>
    </source>
</evidence>
<evidence type="ECO:0000256" key="4">
    <source>
        <dbReference type="PROSITE-ProRule" id="PRU00335"/>
    </source>
</evidence>
<comment type="caution">
    <text evidence="6">The sequence shown here is derived from an EMBL/GenBank/DDBJ whole genome shotgun (WGS) entry which is preliminary data.</text>
</comment>
<dbReference type="InterPro" id="IPR001647">
    <property type="entry name" value="HTH_TetR"/>
</dbReference>
<evidence type="ECO:0000256" key="2">
    <source>
        <dbReference type="ARBA" id="ARBA00023125"/>
    </source>
</evidence>
<dbReference type="Pfam" id="PF00440">
    <property type="entry name" value="TetR_N"/>
    <property type="match status" value="1"/>
</dbReference>
<keyword evidence="2 4" id="KW-0238">DNA-binding</keyword>
<evidence type="ECO:0000256" key="3">
    <source>
        <dbReference type="ARBA" id="ARBA00023163"/>
    </source>
</evidence>
<dbReference type="Proteomes" id="UP001550628">
    <property type="component" value="Unassembled WGS sequence"/>
</dbReference>
<feature type="DNA-binding region" description="H-T-H motif" evidence="4">
    <location>
        <begin position="31"/>
        <end position="50"/>
    </location>
</feature>
<evidence type="ECO:0000256" key="1">
    <source>
        <dbReference type="ARBA" id="ARBA00023015"/>
    </source>
</evidence>
<keyword evidence="7" id="KW-1185">Reference proteome</keyword>
<accession>A0ABV2WWN3</accession>
<gene>
    <name evidence="6" type="ORF">ABZ510_25910</name>
</gene>
<reference evidence="6 7" key="1">
    <citation type="submission" date="2024-06" db="EMBL/GenBank/DDBJ databases">
        <title>The Natural Products Discovery Center: Release of the First 8490 Sequenced Strains for Exploring Actinobacteria Biosynthetic Diversity.</title>
        <authorList>
            <person name="Kalkreuter E."/>
            <person name="Kautsar S.A."/>
            <person name="Yang D."/>
            <person name="Bader C.D."/>
            <person name="Teijaro C.N."/>
            <person name="Fluegel L."/>
            <person name="Davis C.M."/>
            <person name="Simpson J.R."/>
            <person name="Lauterbach L."/>
            <person name="Steele A.D."/>
            <person name="Gui C."/>
            <person name="Meng S."/>
            <person name="Li G."/>
            <person name="Viehrig K."/>
            <person name="Ye F."/>
            <person name="Su P."/>
            <person name="Kiefer A.F."/>
            <person name="Nichols A."/>
            <person name="Cepeda A.J."/>
            <person name="Yan W."/>
            <person name="Fan B."/>
            <person name="Jiang Y."/>
            <person name="Adhikari A."/>
            <person name="Zheng C.-J."/>
            <person name="Schuster L."/>
            <person name="Cowan T.M."/>
            <person name="Smanski M.J."/>
            <person name="Chevrette M.G."/>
            <person name="De Carvalho L.P.S."/>
            <person name="Shen B."/>
        </authorList>
    </citation>
    <scope>NUCLEOTIDE SEQUENCE [LARGE SCALE GENOMIC DNA]</scope>
    <source>
        <strain evidence="6 7">NPDC019708</strain>
    </source>
</reference>
<feature type="domain" description="HTH tetR-type" evidence="5">
    <location>
        <begin position="8"/>
        <end position="68"/>
    </location>
</feature>
<protein>
    <submittedName>
        <fullName evidence="6">TetR family transcriptional regulator</fullName>
    </submittedName>
</protein>